<dbReference type="GO" id="GO:0004366">
    <property type="term" value="F:glycerol-3-phosphate O-acyltransferase activity"/>
    <property type="evidence" value="ECO:0007669"/>
    <property type="project" value="TreeGrafter"/>
</dbReference>
<dbReference type="PANTHER" id="PTHR31605:SF0">
    <property type="entry name" value="GLYCEROL-3-PHOSPHATE O-ACYLTRANSFERASE 1"/>
    <property type="match status" value="1"/>
</dbReference>
<evidence type="ECO:0000256" key="1">
    <source>
        <dbReference type="SAM" id="Phobius"/>
    </source>
</evidence>
<feature type="transmembrane region" description="Helical" evidence="1">
    <location>
        <begin position="360"/>
        <end position="389"/>
    </location>
</feature>
<keyword evidence="1" id="KW-0812">Transmembrane</keyword>
<dbReference type="EMBL" id="JAKELL010000030">
    <property type="protein sequence ID" value="KAH8990495.1"/>
    <property type="molecule type" value="Genomic_DNA"/>
</dbReference>
<organism evidence="4 5">
    <name type="scientific">Lactarius akahatsu</name>
    <dbReference type="NCBI Taxonomy" id="416441"/>
    <lineage>
        <taxon>Eukaryota</taxon>
        <taxon>Fungi</taxon>
        <taxon>Dikarya</taxon>
        <taxon>Basidiomycota</taxon>
        <taxon>Agaricomycotina</taxon>
        <taxon>Agaricomycetes</taxon>
        <taxon>Russulales</taxon>
        <taxon>Russulaceae</taxon>
        <taxon>Lactarius</taxon>
    </lineage>
</organism>
<dbReference type="InterPro" id="IPR052744">
    <property type="entry name" value="GPAT/DAPAT"/>
</dbReference>
<reference evidence="4" key="1">
    <citation type="submission" date="2022-01" db="EMBL/GenBank/DDBJ databases">
        <title>Comparative genomics reveals a dynamic genome evolution in the ectomycorrhizal milk-cap (Lactarius) mushrooms.</title>
        <authorList>
            <consortium name="DOE Joint Genome Institute"/>
            <person name="Lebreton A."/>
            <person name="Tang N."/>
            <person name="Kuo A."/>
            <person name="LaButti K."/>
            <person name="Drula E."/>
            <person name="Barry K."/>
            <person name="Clum A."/>
            <person name="Lipzen A."/>
            <person name="Mousain D."/>
            <person name="Ng V."/>
            <person name="Wang R."/>
            <person name="Wang X."/>
            <person name="Dai Y."/>
            <person name="Henrissat B."/>
            <person name="Grigoriev I.V."/>
            <person name="Guerin-Laguette A."/>
            <person name="Yu F."/>
            <person name="Martin F.M."/>
        </authorList>
    </citation>
    <scope>NUCLEOTIDE SEQUENCE</scope>
    <source>
        <strain evidence="4">QP</strain>
    </source>
</reference>
<gene>
    <name evidence="4" type="ORF">EDB92DRAFT_1798818</name>
</gene>
<protein>
    <recommendedName>
        <fullName evidence="3">Phospholipid/glycerol acyltransferase domain-containing protein</fullName>
    </recommendedName>
</protein>
<dbReference type="AlphaFoldDB" id="A0AAD4LG15"/>
<evidence type="ECO:0000259" key="3">
    <source>
        <dbReference type="SMART" id="SM00563"/>
    </source>
</evidence>
<sequence length="553" mass="62824">MPPGAPVPWSYFLIRTLFRIVLKIFYGTIVVEGVENIPPTGHPCIVCANHTNSLTDALILVTAIPSWRRNMLHLTAKSTQFGKKTLTSWLIEAAGTVPIQRRKDFVEGTANNDAAMEKMTETLEIGDAVCLFPEGGSRYHPTIAPLKTGVARIVSTILSRNRNNVDFEISILTCSITYMHRQHFRSDVLVSFHPPLTFRPKDNPELLEPMNYDSIRFVTAQMHQQIATGTFDAPSWGHIRAAKMATPIYAPLGTAMSLGDYVRVTRTFLEVFKAGRLSSPHTSSAGSASPEVGVEWKDENVVKLKEDLEVSSYVTINQMFLDDHPRQVYQSELHKVRIRDDRVRRPLSRPVIMYRMVLRFIWVSFLLSISLGGLALWLPVAATTFYAVHNFKKSGPVWDTWDEIAQYKLIYGLVSGLCVYAIAVFLTFPIFPVTVVAVPGLMWMSLRWFEDAVSAARAFVALWRLLRVNPATLARLRSTRADLHRRLMPLAVRGLGLPANPEEYFVYGGKDKGRVIGWWASRAEYFSVRRRRKRDWNETLRLYEQFDYPPEDS</sequence>
<feature type="transmembrane region" description="Helical" evidence="1">
    <location>
        <begin position="409"/>
        <end position="438"/>
    </location>
</feature>
<dbReference type="InterPro" id="IPR002123">
    <property type="entry name" value="Plipid/glycerol_acylTrfase"/>
</dbReference>
<evidence type="ECO:0000313" key="4">
    <source>
        <dbReference type="EMBL" id="KAH8990495.1"/>
    </source>
</evidence>
<dbReference type="GO" id="GO:0016287">
    <property type="term" value="F:glycerone-phosphate O-acyltransferase activity"/>
    <property type="evidence" value="ECO:0007669"/>
    <property type="project" value="TreeGrafter"/>
</dbReference>
<dbReference type="Pfam" id="PF01553">
    <property type="entry name" value="Acyltransferase"/>
    <property type="match status" value="1"/>
</dbReference>
<keyword evidence="1" id="KW-0472">Membrane</keyword>
<dbReference type="SUPFAM" id="SSF69593">
    <property type="entry name" value="Glycerol-3-phosphate (1)-acyltransferase"/>
    <property type="match status" value="1"/>
</dbReference>
<keyword evidence="5" id="KW-1185">Reference proteome</keyword>
<comment type="caution">
    <text evidence="4">The sequence shown here is derived from an EMBL/GenBank/DDBJ whole genome shotgun (WGS) entry which is preliminary data.</text>
</comment>
<feature type="domain" description="Phospholipid/glycerol acyltransferase" evidence="3">
    <location>
        <begin position="44"/>
        <end position="179"/>
    </location>
</feature>
<evidence type="ECO:0000313" key="5">
    <source>
        <dbReference type="Proteomes" id="UP001201163"/>
    </source>
</evidence>
<keyword evidence="2" id="KW-0732">Signal</keyword>
<dbReference type="SMART" id="SM00563">
    <property type="entry name" value="PlsC"/>
    <property type="match status" value="1"/>
</dbReference>
<dbReference type="Proteomes" id="UP001201163">
    <property type="component" value="Unassembled WGS sequence"/>
</dbReference>
<dbReference type="CDD" id="cd07992">
    <property type="entry name" value="LPLAT_AAK14816-like"/>
    <property type="match status" value="1"/>
</dbReference>
<proteinExistence type="predicted"/>
<evidence type="ECO:0000256" key="2">
    <source>
        <dbReference type="SAM" id="SignalP"/>
    </source>
</evidence>
<accession>A0AAD4LG15</accession>
<feature type="signal peptide" evidence="2">
    <location>
        <begin position="1"/>
        <end position="33"/>
    </location>
</feature>
<name>A0AAD4LG15_9AGAM</name>
<dbReference type="PANTHER" id="PTHR31605">
    <property type="entry name" value="GLYCEROL-3-PHOSPHATE O-ACYLTRANSFERASE 1"/>
    <property type="match status" value="1"/>
</dbReference>
<dbReference type="GO" id="GO:0008654">
    <property type="term" value="P:phospholipid biosynthetic process"/>
    <property type="evidence" value="ECO:0007669"/>
    <property type="project" value="TreeGrafter"/>
</dbReference>
<keyword evidence="1" id="KW-1133">Transmembrane helix</keyword>
<feature type="chain" id="PRO_5042270991" description="Phospholipid/glycerol acyltransferase domain-containing protein" evidence="2">
    <location>
        <begin position="34"/>
        <end position="553"/>
    </location>
</feature>